<comment type="catalytic activity">
    <reaction evidence="8">
        <text>beta-nicotinamide D-ribonucleotide + diphosphate = 5-phospho-alpha-D-ribose 1-diphosphate + nicotinamide + H(+)</text>
        <dbReference type="Rhea" id="RHEA:16149"/>
        <dbReference type="ChEBI" id="CHEBI:14649"/>
        <dbReference type="ChEBI" id="CHEBI:15378"/>
        <dbReference type="ChEBI" id="CHEBI:17154"/>
        <dbReference type="ChEBI" id="CHEBI:33019"/>
        <dbReference type="ChEBI" id="CHEBI:58017"/>
        <dbReference type="EC" id="2.4.2.12"/>
    </reaction>
    <physiologicalReaction direction="right-to-left" evidence="8">
        <dbReference type="Rhea" id="RHEA:16151"/>
    </physiologicalReaction>
</comment>
<evidence type="ECO:0000259" key="11">
    <source>
        <dbReference type="Pfam" id="PF18127"/>
    </source>
</evidence>
<name>A0A4P9Y4R0_9FUNG</name>
<dbReference type="EC" id="2.4.2.12" evidence="6"/>
<evidence type="ECO:0000256" key="4">
    <source>
        <dbReference type="ARBA" id="ARBA00022679"/>
    </source>
</evidence>
<dbReference type="GO" id="GO:0047280">
    <property type="term" value="F:nicotinamide phosphoribosyltransferase activity"/>
    <property type="evidence" value="ECO:0007669"/>
    <property type="project" value="UniProtKB-EC"/>
</dbReference>
<feature type="binding site" evidence="9">
    <location>
        <position position="241"/>
    </location>
    <ligand>
        <name>diphosphate</name>
        <dbReference type="ChEBI" id="CHEBI:33019"/>
    </ligand>
</feature>
<evidence type="ECO:0000256" key="5">
    <source>
        <dbReference type="ARBA" id="ARBA00035007"/>
    </source>
</evidence>
<dbReference type="PANTHER" id="PTHR43816">
    <property type="entry name" value="NICOTINAMIDE PHOSPHORIBOSYLTRANSFERASE"/>
    <property type="match status" value="1"/>
</dbReference>
<dbReference type="InterPro" id="IPR041525">
    <property type="entry name" value="N/Namide_PRibTrfase"/>
</dbReference>
<evidence type="ECO:0000256" key="2">
    <source>
        <dbReference type="ARBA" id="ARBA00022642"/>
    </source>
</evidence>
<dbReference type="InterPro" id="IPR013785">
    <property type="entry name" value="Aldolase_TIM"/>
</dbReference>
<feature type="binding site" evidence="9">
    <location>
        <position position="191"/>
    </location>
    <ligand>
        <name>diphosphate</name>
        <dbReference type="ChEBI" id="CHEBI:33019"/>
    </ligand>
</feature>
<evidence type="ECO:0000256" key="6">
    <source>
        <dbReference type="ARBA" id="ARBA00035024"/>
    </source>
</evidence>
<keyword evidence="13" id="KW-1185">Reference proteome</keyword>
<dbReference type="UniPathway" id="UPA00253"/>
<evidence type="ECO:0000313" key="13">
    <source>
        <dbReference type="Proteomes" id="UP000267251"/>
    </source>
</evidence>
<dbReference type="PANTHER" id="PTHR43816:SF1">
    <property type="entry name" value="NICOTINAMIDE PHOSPHORIBOSYLTRANSFERASE"/>
    <property type="match status" value="1"/>
</dbReference>
<dbReference type="OrthoDB" id="193380at2759"/>
<keyword evidence="2" id="KW-0662">Pyridine nucleotide biosynthesis</keyword>
<proteinExistence type="inferred from homology"/>
<feature type="binding site" evidence="9">
    <location>
        <position position="300"/>
    </location>
    <ligand>
        <name>diphosphate</name>
        <dbReference type="ChEBI" id="CHEBI:33019"/>
    </ligand>
</feature>
<feature type="binding site" evidence="9">
    <location>
        <begin position="341"/>
        <end position="342"/>
    </location>
    <ligand>
        <name>beta-nicotinamide D-ribonucleotide</name>
        <dbReference type="ChEBI" id="CHEBI:14649"/>
    </ligand>
</feature>
<comment type="similarity">
    <text evidence="1">Belongs to the NAPRTase family.</text>
</comment>
<gene>
    <name evidence="12" type="ORF">BJ684DRAFT_10491</name>
</gene>
<evidence type="ECO:0000256" key="3">
    <source>
        <dbReference type="ARBA" id="ARBA00022676"/>
    </source>
</evidence>
<protein>
    <recommendedName>
        <fullName evidence="7">Nicotinamide phosphoribosyltransferase</fullName>
        <ecNumber evidence="6">2.4.2.12</ecNumber>
    </recommendedName>
</protein>
<evidence type="ECO:0000256" key="1">
    <source>
        <dbReference type="ARBA" id="ARBA00010897"/>
    </source>
</evidence>
<dbReference type="AlphaFoldDB" id="A0A4P9Y4R0"/>
<evidence type="ECO:0000256" key="8">
    <source>
        <dbReference type="ARBA" id="ARBA00047835"/>
    </source>
</evidence>
<dbReference type="InterPro" id="IPR016471">
    <property type="entry name" value="Nicotinamide_PRibTrfase"/>
</dbReference>
<organism evidence="12 13">
    <name type="scientific">Piptocephalis cylindrospora</name>
    <dbReference type="NCBI Taxonomy" id="1907219"/>
    <lineage>
        <taxon>Eukaryota</taxon>
        <taxon>Fungi</taxon>
        <taxon>Fungi incertae sedis</taxon>
        <taxon>Zoopagomycota</taxon>
        <taxon>Zoopagomycotina</taxon>
        <taxon>Zoopagomycetes</taxon>
        <taxon>Zoopagales</taxon>
        <taxon>Piptocephalidaceae</taxon>
        <taxon>Piptocephalis</taxon>
    </lineage>
</organism>
<feature type="binding site" evidence="9">
    <location>
        <position position="214"/>
    </location>
    <ligand>
        <name>beta-nicotinamide D-ribonucleotide</name>
        <dbReference type="ChEBI" id="CHEBI:14649"/>
    </ligand>
</feature>
<feature type="binding site" evidence="9">
    <location>
        <position position="380"/>
    </location>
    <ligand>
        <name>beta-nicotinamide D-ribonucleotide</name>
        <dbReference type="ChEBI" id="CHEBI:14649"/>
    </ligand>
</feature>
<dbReference type="NCBIfam" id="NF006629">
    <property type="entry name" value="PRK09198.1"/>
    <property type="match status" value="1"/>
</dbReference>
<evidence type="ECO:0000256" key="9">
    <source>
        <dbReference type="PIRSR" id="PIRSR005943-1"/>
    </source>
</evidence>
<dbReference type="Gene3D" id="3.20.20.70">
    <property type="entry name" value="Aldolase class I"/>
    <property type="match status" value="1"/>
</dbReference>
<dbReference type="InterPro" id="IPR036068">
    <property type="entry name" value="Nicotinate_pribotase-like_C"/>
</dbReference>
<sequence length="508" mass="56809">MDSFLGLPFLALTDSYKISHPEVYPKARKMVAYGEFRKAFQGDEEDHRIVFYGLRYIVDRYLRHQWTQEEVERAADFFSTHGAGGKPFPFPRDLFDHIVQEHNGTFPVRIEALREGSVCYPHVPVYQIIAEGEFARLVTFLETLLTMVWYPSTVATLSRRTRTLIEEKYALSVDPEAYGSLGSRLNDFGFRGCSCVEQAVLGGCAHLLNFEGTDTLAAAYYAQYHLNEGRPVGMSIPATEHSVMTAFRTERDAILRMIDLYGEGAFACVMDSYDYVKALKQVLPTVMDAKWEKGGFMVLRPDSGDPTQAVILALKAADEVAGSKVNGKGYKVLRGMGVIQGDGVDYAKCQGILDAVLAAGYSAENVAFGMGGGLLQKVNRDTMSFATKLSHITYGNGERRDVMKTPKTDKGKFSLPGELVVQVNDQIKGGLTVRPKEEVGPEEKTEWEVVYDHGKVCEWENFDQVRQRLNEQWSIRPRTCDVISPGLHAKVARVIQEMKERGTTDAEE</sequence>
<evidence type="ECO:0000256" key="7">
    <source>
        <dbReference type="ARBA" id="ARBA00035036"/>
    </source>
</evidence>
<dbReference type="InterPro" id="IPR041529">
    <property type="entry name" value="DUF5598"/>
</dbReference>
<dbReference type="EMBL" id="KZ988098">
    <property type="protein sequence ID" value="RKP13141.1"/>
    <property type="molecule type" value="Genomic_DNA"/>
</dbReference>
<dbReference type="SUPFAM" id="SSF51690">
    <property type="entry name" value="Nicotinate/Quinolinate PRTase C-terminal domain-like"/>
    <property type="match status" value="1"/>
</dbReference>
<dbReference type="Pfam" id="PF04095">
    <property type="entry name" value="NAPRTase"/>
    <property type="match status" value="1"/>
</dbReference>
<comment type="pathway">
    <text evidence="5">Cofactor biosynthesis; NAD(+) biosynthesis; nicotinamide D-ribonucleotide from 5-phospho-alpha-D-ribose 1-diphosphate and nicotinamide: step 1/1.</text>
</comment>
<feature type="domain" description="Nicotinamide phosphoribosyltransferase N-terminal" evidence="11">
    <location>
        <begin position="9"/>
        <end position="110"/>
    </location>
</feature>
<dbReference type="Pfam" id="PF18127">
    <property type="entry name" value="NAMPT_N"/>
    <property type="match status" value="1"/>
</dbReference>
<evidence type="ECO:0000313" key="12">
    <source>
        <dbReference type="EMBL" id="RKP13141.1"/>
    </source>
</evidence>
<reference evidence="13" key="1">
    <citation type="journal article" date="2018" name="Nat. Microbiol.">
        <title>Leveraging single-cell genomics to expand the fungal tree of life.</title>
        <authorList>
            <person name="Ahrendt S.R."/>
            <person name="Quandt C.A."/>
            <person name="Ciobanu D."/>
            <person name="Clum A."/>
            <person name="Salamov A."/>
            <person name="Andreopoulos B."/>
            <person name="Cheng J.F."/>
            <person name="Woyke T."/>
            <person name="Pelin A."/>
            <person name="Henrissat B."/>
            <person name="Reynolds N.K."/>
            <person name="Benny G.L."/>
            <person name="Smith M.E."/>
            <person name="James T.Y."/>
            <person name="Grigoriev I.V."/>
        </authorList>
    </citation>
    <scope>NUCLEOTIDE SEQUENCE [LARGE SCALE GENOMIC DNA]</scope>
</reference>
<dbReference type="Proteomes" id="UP000267251">
    <property type="component" value="Unassembled WGS sequence"/>
</dbReference>
<keyword evidence="4 12" id="KW-0808">Transferase</keyword>
<evidence type="ECO:0000259" key="10">
    <source>
        <dbReference type="Pfam" id="PF04095"/>
    </source>
</evidence>
<feature type="binding site" evidence="9">
    <location>
        <begin position="300"/>
        <end position="302"/>
    </location>
    <ligand>
        <name>beta-nicotinamide D-ribonucleotide</name>
        <dbReference type="ChEBI" id="CHEBI:14649"/>
    </ligand>
</feature>
<keyword evidence="3 12" id="KW-0328">Glycosyltransferase</keyword>
<feature type="binding site" evidence="9">
    <location>
        <position position="372"/>
    </location>
    <ligand>
        <name>beta-nicotinamide D-ribonucleotide</name>
        <dbReference type="ChEBI" id="CHEBI:14649"/>
    </ligand>
</feature>
<feature type="domain" description="Nicotinate/nicotinamide phosphoribosyltransferase" evidence="10">
    <location>
        <begin position="184"/>
        <end position="414"/>
    </location>
</feature>
<dbReference type="GO" id="GO:0009435">
    <property type="term" value="P:NAD+ biosynthetic process"/>
    <property type="evidence" value="ECO:0007669"/>
    <property type="project" value="UniProtKB-UniPathway"/>
</dbReference>
<dbReference type="PIRSF" id="PIRSF005943">
    <property type="entry name" value="NMPRT"/>
    <property type="match status" value="1"/>
</dbReference>
<accession>A0A4P9Y4R0</accession>